<name>A0A0G4G1Y3_9ALVE</name>
<accession>A0A0G4G1Y3</accession>
<dbReference type="PhylomeDB" id="A0A0G4G1Y3"/>
<protein>
    <submittedName>
        <fullName evidence="1">Uncharacterized protein</fullName>
    </submittedName>
</protein>
<proteinExistence type="predicted"/>
<dbReference type="AlphaFoldDB" id="A0A0G4G1Y3"/>
<organism evidence="1">
    <name type="scientific">Chromera velia CCMP2878</name>
    <dbReference type="NCBI Taxonomy" id="1169474"/>
    <lineage>
        <taxon>Eukaryota</taxon>
        <taxon>Sar</taxon>
        <taxon>Alveolata</taxon>
        <taxon>Colpodellida</taxon>
        <taxon>Chromeraceae</taxon>
        <taxon>Chromera</taxon>
    </lineage>
</organism>
<evidence type="ECO:0000313" key="1">
    <source>
        <dbReference type="EMBL" id="CEM22067.1"/>
    </source>
</evidence>
<sequence>MKTLLHYSKINDPIHDLRLARVVLFGAHPARTRFASVVADRSREVGGFIHMPRGRSLVGAHVAFPPPILVVVGQEWWVYCHKRADKATEALVNRELRSWVRTSERA</sequence>
<dbReference type="VEuPathDB" id="CryptoDB:Cvel_19858"/>
<dbReference type="EMBL" id="CDMZ01000817">
    <property type="protein sequence ID" value="CEM22067.1"/>
    <property type="molecule type" value="Genomic_DNA"/>
</dbReference>
<reference evidence="1" key="1">
    <citation type="submission" date="2014-11" db="EMBL/GenBank/DDBJ databases">
        <authorList>
            <person name="Otto D Thomas"/>
            <person name="Naeem Raeece"/>
        </authorList>
    </citation>
    <scope>NUCLEOTIDE SEQUENCE</scope>
</reference>
<gene>
    <name evidence="1" type="ORF">Cvel_19858</name>
</gene>